<evidence type="ECO:0000313" key="7">
    <source>
        <dbReference type="EMBL" id="NYD86775.1"/>
    </source>
</evidence>
<dbReference type="RefSeq" id="WP_239072843.1">
    <property type="nucleotide sequence ID" value="NZ_BAABFI010000001.1"/>
</dbReference>
<dbReference type="GO" id="GO:0090599">
    <property type="term" value="F:alpha-glucosidase activity"/>
    <property type="evidence" value="ECO:0007669"/>
    <property type="project" value="TreeGrafter"/>
</dbReference>
<organism evidence="7 8">
    <name type="scientific">Cellulomonas oligotrophica</name>
    <dbReference type="NCBI Taxonomy" id="931536"/>
    <lineage>
        <taxon>Bacteria</taxon>
        <taxon>Bacillati</taxon>
        <taxon>Actinomycetota</taxon>
        <taxon>Actinomycetes</taxon>
        <taxon>Micrococcales</taxon>
        <taxon>Cellulomonadaceae</taxon>
        <taxon>Cellulomonas</taxon>
    </lineage>
</organism>
<feature type="region of interest" description="Disordered" evidence="3">
    <location>
        <begin position="1"/>
        <end position="22"/>
    </location>
</feature>
<proteinExistence type="inferred from homology"/>
<evidence type="ECO:0000313" key="9">
    <source>
        <dbReference type="Proteomes" id="UP000618382"/>
    </source>
</evidence>
<dbReference type="Pfam" id="PF01055">
    <property type="entry name" value="Glyco_hydro_31_2nd"/>
    <property type="match status" value="1"/>
</dbReference>
<dbReference type="InterPro" id="IPR017853">
    <property type="entry name" value="GH"/>
</dbReference>
<keyword evidence="9" id="KW-1185">Reference proteome</keyword>
<name>A0A7Y9FGH3_9CELL</name>
<dbReference type="InterPro" id="IPR013780">
    <property type="entry name" value="Glyco_hydro_b"/>
</dbReference>
<dbReference type="EMBL" id="BONN01000003">
    <property type="protein sequence ID" value="GIG32439.1"/>
    <property type="molecule type" value="Genomic_DNA"/>
</dbReference>
<evidence type="ECO:0000256" key="3">
    <source>
        <dbReference type="SAM" id="MobiDB-lite"/>
    </source>
</evidence>
<comment type="similarity">
    <text evidence="1 2">Belongs to the glycosyl hydrolase 31 family.</text>
</comment>
<dbReference type="Gene3D" id="3.20.20.80">
    <property type="entry name" value="Glycosidases"/>
    <property type="match status" value="1"/>
</dbReference>
<dbReference type="Pfam" id="PF21365">
    <property type="entry name" value="Glyco_hydro_31_3rd"/>
    <property type="match status" value="1"/>
</dbReference>
<comment type="caution">
    <text evidence="7">The sequence shown here is derived from an EMBL/GenBank/DDBJ whole genome shotgun (WGS) entry which is preliminary data.</text>
</comment>
<dbReference type="SUPFAM" id="SSF51011">
    <property type="entry name" value="Glycosyl hydrolase domain"/>
    <property type="match status" value="1"/>
</dbReference>
<evidence type="ECO:0000256" key="1">
    <source>
        <dbReference type="ARBA" id="ARBA00007806"/>
    </source>
</evidence>
<dbReference type="InterPro" id="IPR048395">
    <property type="entry name" value="Glyco_hydro_31_C"/>
</dbReference>
<dbReference type="InterPro" id="IPR000322">
    <property type="entry name" value="Glyco_hydro_31_TIM"/>
</dbReference>
<protein>
    <submittedName>
        <fullName evidence="6">Alpha-glucosidase</fullName>
    </submittedName>
</protein>
<dbReference type="Gene3D" id="2.60.40.1180">
    <property type="entry name" value="Golgi alpha-mannosidase II"/>
    <property type="match status" value="2"/>
</dbReference>
<feature type="compositionally biased region" description="Pro residues" evidence="3">
    <location>
        <begin position="9"/>
        <end position="22"/>
    </location>
</feature>
<accession>A0A7Y9FGH3</accession>
<dbReference type="SUPFAM" id="SSF51445">
    <property type="entry name" value="(Trans)glycosidases"/>
    <property type="match status" value="1"/>
</dbReference>
<dbReference type="EMBL" id="JACCBK010000001">
    <property type="protein sequence ID" value="NYD86775.1"/>
    <property type="molecule type" value="Genomic_DNA"/>
</dbReference>
<reference evidence="7 8" key="1">
    <citation type="submission" date="2020-07" db="EMBL/GenBank/DDBJ databases">
        <title>Sequencing the genomes of 1000 actinobacteria strains.</title>
        <authorList>
            <person name="Klenk H.-P."/>
        </authorList>
    </citation>
    <scope>NUCLEOTIDE SEQUENCE [LARGE SCALE GENOMIC DNA]</scope>
    <source>
        <strain evidence="7 8">DSM 24482</strain>
    </source>
</reference>
<dbReference type="Proteomes" id="UP000577956">
    <property type="component" value="Unassembled WGS sequence"/>
</dbReference>
<sequence length="814" mass="88658">MRRRTDGAPDPPEAGPVLPFPARPVADPRAVVQGDTFRITVLADGLLRLEHAADGVFEDRPSTFALHRAQPVPDVRVVEHATHVEVVTSRLRLTYDRGPFAPHGLQVAVLGAVSAYDSVWWFGDGGRDGRGGNLGGTARTLDLADGAIPLDPGVVSRWGYAVLDDSRSFVFDDHGTPVPRDGSRHDLYVFAYGHDHAAAVRALYAVSGPQPVLPRWALGSWWSRYHRYTADSYRALMERFAAAGLPFSVAVVDMDWHLVDIDPAHGSGWTGYTWNRELFPDPPAFLRWLHDHGHRVTLNVHPADGVGAHEDAYAAMCAALGRDPESGDPVAFDVTDEAFLTAYLELLHHPLEAQGVDFWWLDWQQGGHSRLPGVDPLWVLNHRHFLDSARDGRRPLTFSRYAGPGSHRYPVGFSGDTVVSWASLAFQPEFTATAANIGYGWWSHDVGGHLWGVKDDELATRWVQLGTFSPILRLHSSNNPFMTKEPWTFGPEHEQVQTRYLRLRHRLVPYLHTMNHRAAREGVPLVVPVYHRWPHADEAYTVPQQACFGSELLVVPMTTPRDPASATSAARAWLPPGTWVDVLTGLVYDGDRETLLHRDLAHLPVLAPAGSLVPLDGAAVPGNDPVEPAHLEVLVVVGADGALTLVEDDGTGDGLDDAHVARTALTWDQAAGTFTAGPVAGAAGFLPRTRTWTATFLSAAADLPPVTATVDGAPADADVVRGTDGHLHVTVADVPVGAALAVHVGPDPALRRNDVERHVYARLDAAQIAYETKRRVHDVVTADRPLHTRLAHLAALDVPEPVRAAVEEVLLAQG</sequence>
<evidence type="ECO:0000256" key="2">
    <source>
        <dbReference type="RuleBase" id="RU361185"/>
    </source>
</evidence>
<dbReference type="CDD" id="cd06595">
    <property type="entry name" value="GH31_u1"/>
    <property type="match status" value="1"/>
</dbReference>
<feature type="domain" description="Glycoside hydrolase family 31 TIM barrel" evidence="4">
    <location>
        <begin position="211"/>
        <end position="514"/>
    </location>
</feature>
<dbReference type="PANTHER" id="PTHR22762:SF89">
    <property type="entry name" value="ALPHA-XYLOSIDASE"/>
    <property type="match status" value="1"/>
</dbReference>
<gene>
    <name evidence="7" type="ORF">BKA21_002324</name>
    <name evidence="6" type="ORF">Col01nite_15980</name>
</gene>
<evidence type="ECO:0000259" key="4">
    <source>
        <dbReference type="Pfam" id="PF01055"/>
    </source>
</evidence>
<dbReference type="AlphaFoldDB" id="A0A7Y9FGH3"/>
<keyword evidence="2" id="KW-0326">Glycosidase</keyword>
<dbReference type="PANTHER" id="PTHR22762">
    <property type="entry name" value="ALPHA-GLUCOSIDASE"/>
    <property type="match status" value="1"/>
</dbReference>
<dbReference type="Proteomes" id="UP000618382">
    <property type="component" value="Unassembled WGS sequence"/>
</dbReference>
<evidence type="ECO:0000313" key="6">
    <source>
        <dbReference type="EMBL" id="GIG32439.1"/>
    </source>
</evidence>
<evidence type="ECO:0000259" key="5">
    <source>
        <dbReference type="Pfam" id="PF21365"/>
    </source>
</evidence>
<feature type="domain" description="Glycosyl hydrolase family 31 C-terminal" evidence="5">
    <location>
        <begin position="522"/>
        <end position="612"/>
    </location>
</feature>
<dbReference type="GO" id="GO:0006491">
    <property type="term" value="P:N-glycan processing"/>
    <property type="evidence" value="ECO:0007669"/>
    <property type="project" value="TreeGrafter"/>
</dbReference>
<dbReference type="GO" id="GO:0005975">
    <property type="term" value="P:carbohydrate metabolic process"/>
    <property type="evidence" value="ECO:0007669"/>
    <property type="project" value="InterPro"/>
</dbReference>
<evidence type="ECO:0000313" key="8">
    <source>
        <dbReference type="Proteomes" id="UP000577956"/>
    </source>
</evidence>
<reference evidence="6 9" key="2">
    <citation type="submission" date="2021-01" db="EMBL/GenBank/DDBJ databases">
        <title>Whole genome shotgun sequence of Cellulomonas oligotrophica NBRC 109435.</title>
        <authorList>
            <person name="Komaki H."/>
            <person name="Tamura T."/>
        </authorList>
    </citation>
    <scope>NUCLEOTIDE SEQUENCE [LARGE SCALE GENOMIC DNA]</scope>
    <source>
        <strain evidence="6 9">NBRC 109435</strain>
    </source>
</reference>
<keyword evidence="2" id="KW-0378">Hydrolase</keyword>